<gene>
    <name evidence="2" type="ORF">G8759_15965</name>
</gene>
<protein>
    <recommendedName>
        <fullName evidence="4">DUF4595 domain-containing protein</fullName>
    </recommendedName>
</protein>
<evidence type="ECO:0000256" key="1">
    <source>
        <dbReference type="SAM" id="SignalP"/>
    </source>
</evidence>
<keyword evidence="1" id="KW-0732">Signal</keyword>
<keyword evidence="3" id="KW-1185">Reference proteome</keyword>
<dbReference type="EMBL" id="CP050063">
    <property type="protein sequence ID" value="QIP14001.1"/>
    <property type="molecule type" value="Genomic_DNA"/>
</dbReference>
<dbReference type="Proteomes" id="UP000501802">
    <property type="component" value="Chromosome"/>
</dbReference>
<name>A0A6G9ANF1_9BACT</name>
<dbReference type="KEGG" id="spib:G8759_15965"/>
<evidence type="ECO:0008006" key="4">
    <source>
        <dbReference type="Google" id="ProtNLM"/>
    </source>
</evidence>
<feature type="signal peptide" evidence="1">
    <location>
        <begin position="1"/>
        <end position="17"/>
    </location>
</feature>
<dbReference type="PROSITE" id="PS51257">
    <property type="entry name" value="PROKAR_LIPOPROTEIN"/>
    <property type="match status" value="1"/>
</dbReference>
<organism evidence="2 3">
    <name type="scientific">Spirosoma aureum</name>
    <dbReference type="NCBI Taxonomy" id="2692134"/>
    <lineage>
        <taxon>Bacteria</taxon>
        <taxon>Pseudomonadati</taxon>
        <taxon>Bacteroidota</taxon>
        <taxon>Cytophagia</taxon>
        <taxon>Cytophagales</taxon>
        <taxon>Cytophagaceae</taxon>
        <taxon>Spirosoma</taxon>
    </lineage>
</organism>
<evidence type="ECO:0000313" key="2">
    <source>
        <dbReference type="EMBL" id="QIP14001.1"/>
    </source>
</evidence>
<proteinExistence type="predicted"/>
<dbReference type="RefSeq" id="WP_167209624.1">
    <property type="nucleotide sequence ID" value="NZ_CP050063.1"/>
</dbReference>
<dbReference type="AlphaFoldDB" id="A0A6G9ANF1"/>
<evidence type="ECO:0000313" key="3">
    <source>
        <dbReference type="Proteomes" id="UP000501802"/>
    </source>
</evidence>
<feature type="chain" id="PRO_5026057542" description="DUF4595 domain-containing protein" evidence="1">
    <location>
        <begin position="18"/>
        <end position="269"/>
    </location>
</feature>
<sequence length="269" mass="30541">MKPITTFSLLFPLALLSACTTPQVNISPQTTTPTSTQTPASAKMGRVVQITEYLISTDGEKSVTLDGKKLLLTWRIKNDYSYDTNDRLIRQRTSARNNASWWEELSYQYTPDLIQRYQNSESKDLLNTLLLNAKGYLKGNQGPDEYVYDAEGYLISYTGNNQRDTYTIKNGNVIAKETVYSSGLIQKNKYEYDLTKPGIPSPLTFRGQQSQNLLLKQTMVSTSTNSSSPETTVFTHQYDFDPQGRAVREFVVSDIDPNWPSSIREFVYQ</sequence>
<reference evidence="2 3" key="1">
    <citation type="submission" date="2020-03" db="EMBL/GenBank/DDBJ databases">
        <authorList>
            <person name="Kim M.K."/>
        </authorList>
    </citation>
    <scope>NUCLEOTIDE SEQUENCE [LARGE SCALE GENOMIC DNA]</scope>
    <source>
        <strain evidence="2 3">BT328</strain>
    </source>
</reference>
<accession>A0A6G9ANF1</accession>